<name>A0A9P4HLS7_9PLEO</name>
<evidence type="ECO:0000259" key="1">
    <source>
        <dbReference type="Pfam" id="PF06985"/>
    </source>
</evidence>
<dbReference type="PANTHER" id="PTHR24148">
    <property type="entry name" value="ANKYRIN REPEAT DOMAIN-CONTAINING PROTEIN 39 HOMOLOG-RELATED"/>
    <property type="match status" value="1"/>
</dbReference>
<proteinExistence type="predicted"/>
<protein>
    <submittedName>
        <fullName evidence="2">HET-domain-containing protein</fullName>
    </submittedName>
</protein>
<evidence type="ECO:0000313" key="3">
    <source>
        <dbReference type="Proteomes" id="UP000799777"/>
    </source>
</evidence>
<feature type="non-terminal residue" evidence="2">
    <location>
        <position position="131"/>
    </location>
</feature>
<dbReference type="InterPro" id="IPR052895">
    <property type="entry name" value="HetReg/Transcr_Mod"/>
</dbReference>
<dbReference type="AlphaFoldDB" id="A0A9P4HLS7"/>
<reference evidence="2" key="1">
    <citation type="journal article" date="2020" name="Stud. Mycol.">
        <title>101 Dothideomycetes genomes: a test case for predicting lifestyles and emergence of pathogens.</title>
        <authorList>
            <person name="Haridas S."/>
            <person name="Albert R."/>
            <person name="Binder M."/>
            <person name="Bloem J."/>
            <person name="Labutti K."/>
            <person name="Salamov A."/>
            <person name="Andreopoulos B."/>
            <person name="Baker S."/>
            <person name="Barry K."/>
            <person name="Bills G."/>
            <person name="Bluhm B."/>
            <person name="Cannon C."/>
            <person name="Castanera R."/>
            <person name="Culley D."/>
            <person name="Daum C."/>
            <person name="Ezra D."/>
            <person name="Gonzalez J."/>
            <person name="Henrissat B."/>
            <person name="Kuo A."/>
            <person name="Liang C."/>
            <person name="Lipzen A."/>
            <person name="Lutzoni F."/>
            <person name="Magnuson J."/>
            <person name="Mondo S."/>
            <person name="Nolan M."/>
            <person name="Ohm R."/>
            <person name="Pangilinan J."/>
            <person name="Park H.-J."/>
            <person name="Ramirez L."/>
            <person name="Alfaro M."/>
            <person name="Sun H."/>
            <person name="Tritt A."/>
            <person name="Yoshinaga Y."/>
            <person name="Zwiers L.-H."/>
            <person name="Turgeon B."/>
            <person name="Goodwin S."/>
            <person name="Spatafora J."/>
            <person name="Crous P."/>
            <person name="Grigoriev I."/>
        </authorList>
    </citation>
    <scope>NUCLEOTIDE SEQUENCE</scope>
    <source>
        <strain evidence="2">CBS 110217</strain>
    </source>
</reference>
<sequence length="131" mass="14971">QPYQYEALHSSRQIRLLSLAPDTPDALLQCSLVQVDLAEKLLYEAISYAWGDARDRKYVMCDEGLVGITRNLLEALEAFRYTSAPRYLWADAICINQQNMLEQNVQVQLMTRIYSGASEVLLWLGKEDAKI</sequence>
<keyword evidence="3" id="KW-1185">Reference proteome</keyword>
<feature type="domain" description="Heterokaryon incompatibility" evidence="1">
    <location>
        <begin position="43"/>
        <end position="129"/>
    </location>
</feature>
<comment type="caution">
    <text evidence="2">The sequence shown here is derived from an EMBL/GenBank/DDBJ whole genome shotgun (WGS) entry which is preliminary data.</text>
</comment>
<evidence type="ECO:0000313" key="2">
    <source>
        <dbReference type="EMBL" id="KAF2035885.1"/>
    </source>
</evidence>
<dbReference type="OrthoDB" id="2157530at2759"/>
<feature type="non-terminal residue" evidence="2">
    <location>
        <position position="1"/>
    </location>
</feature>
<dbReference type="PANTHER" id="PTHR24148:SF64">
    <property type="entry name" value="HETEROKARYON INCOMPATIBILITY DOMAIN-CONTAINING PROTEIN"/>
    <property type="match status" value="1"/>
</dbReference>
<organism evidence="2 3">
    <name type="scientific">Setomelanomma holmii</name>
    <dbReference type="NCBI Taxonomy" id="210430"/>
    <lineage>
        <taxon>Eukaryota</taxon>
        <taxon>Fungi</taxon>
        <taxon>Dikarya</taxon>
        <taxon>Ascomycota</taxon>
        <taxon>Pezizomycotina</taxon>
        <taxon>Dothideomycetes</taxon>
        <taxon>Pleosporomycetidae</taxon>
        <taxon>Pleosporales</taxon>
        <taxon>Pleosporineae</taxon>
        <taxon>Phaeosphaeriaceae</taxon>
        <taxon>Setomelanomma</taxon>
    </lineage>
</organism>
<accession>A0A9P4HLS7</accession>
<dbReference type="Pfam" id="PF06985">
    <property type="entry name" value="HET"/>
    <property type="match status" value="1"/>
</dbReference>
<dbReference type="InterPro" id="IPR010730">
    <property type="entry name" value="HET"/>
</dbReference>
<dbReference type="Proteomes" id="UP000799777">
    <property type="component" value="Unassembled WGS sequence"/>
</dbReference>
<dbReference type="EMBL" id="ML978156">
    <property type="protein sequence ID" value="KAF2035885.1"/>
    <property type="molecule type" value="Genomic_DNA"/>
</dbReference>
<gene>
    <name evidence="2" type="ORF">EK21DRAFT_41632</name>
</gene>